<comment type="similarity">
    <text evidence="2 4">Belongs to the NrdI family.</text>
</comment>
<dbReference type="InterPro" id="IPR020852">
    <property type="entry name" value="RNR_Ib_NrdI_bac"/>
</dbReference>
<dbReference type="Gene3D" id="3.40.50.360">
    <property type="match status" value="1"/>
</dbReference>
<evidence type="ECO:0000256" key="1">
    <source>
        <dbReference type="ARBA" id="ARBA00003999"/>
    </source>
</evidence>
<dbReference type="SUPFAM" id="SSF52218">
    <property type="entry name" value="Flavoproteins"/>
    <property type="match status" value="1"/>
</dbReference>
<dbReference type="HAMAP" id="MF_00128">
    <property type="entry name" value="NrdI"/>
    <property type="match status" value="1"/>
</dbReference>
<comment type="function">
    <text evidence="1 4">Probably involved in ribonucleotide reductase function.</text>
</comment>
<name>A0ABP6LN71_9MICC</name>
<comment type="caution">
    <text evidence="5">The sequence shown here is derived from an EMBL/GenBank/DDBJ whole genome shotgun (WGS) entry which is preliminary data.</text>
</comment>
<dbReference type="NCBIfam" id="TIGR00333">
    <property type="entry name" value="nrdI"/>
    <property type="match status" value="1"/>
</dbReference>
<dbReference type="EMBL" id="BAAAVT010000002">
    <property type="protein sequence ID" value="GAA3052331.1"/>
    <property type="molecule type" value="Genomic_DNA"/>
</dbReference>
<evidence type="ECO:0000256" key="3">
    <source>
        <dbReference type="ARBA" id="ARBA00020129"/>
    </source>
</evidence>
<dbReference type="Pfam" id="PF07972">
    <property type="entry name" value="Flavodoxin_NdrI"/>
    <property type="match status" value="1"/>
</dbReference>
<evidence type="ECO:0000256" key="4">
    <source>
        <dbReference type="HAMAP-Rule" id="MF_00128"/>
    </source>
</evidence>
<evidence type="ECO:0000256" key="2">
    <source>
        <dbReference type="ARBA" id="ARBA00009942"/>
    </source>
</evidence>
<protein>
    <recommendedName>
        <fullName evidence="3 4">Protein NrdI</fullName>
    </recommendedName>
</protein>
<evidence type="ECO:0000313" key="5">
    <source>
        <dbReference type="EMBL" id="GAA3052331.1"/>
    </source>
</evidence>
<accession>A0ABP6LN71</accession>
<keyword evidence="6" id="KW-1185">Reference proteome</keyword>
<dbReference type="Proteomes" id="UP001500236">
    <property type="component" value="Unassembled WGS sequence"/>
</dbReference>
<dbReference type="PIRSF" id="PIRSF005087">
    <property type="entry name" value="NrdI"/>
    <property type="match status" value="1"/>
</dbReference>
<dbReference type="InterPro" id="IPR029039">
    <property type="entry name" value="Flavoprotein-like_sf"/>
</dbReference>
<gene>
    <name evidence="4 5" type="primary">nrdI</name>
    <name evidence="5" type="ORF">GCM10010529_02940</name>
</gene>
<sequence length="166" mass="17735">MTAAAVEAAGPAGAAGAPADGGPGRTTAASLIYFSSVSNNTHRFVEKLGLPAEQVARLPLHTREETLQATEPFVLVLPTYGADGGRGSVPKQVIKFLNVESNRRLLRGVIGAGNTNFHESYCIAGDIVAAKCGVPHLYRFELMGTEDDVSTVHQGLEEFWKQQSRR</sequence>
<dbReference type="RefSeq" id="WP_344682801.1">
    <property type="nucleotide sequence ID" value="NZ_BAAAVT010000002.1"/>
</dbReference>
<evidence type="ECO:0000313" key="6">
    <source>
        <dbReference type="Proteomes" id="UP001500236"/>
    </source>
</evidence>
<organism evidence="5 6">
    <name type="scientific">Nesterenkonia aethiopica</name>
    <dbReference type="NCBI Taxonomy" id="269144"/>
    <lineage>
        <taxon>Bacteria</taxon>
        <taxon>Bacillati</taxon>
        <taxon>Actinomycetota</taxon>
        <taxon>Actinomycetes</taxon>
        <taxon>Micrococcales</taxon>
        <taxon>Micrococcaceae</taxon>
        <taxon>Nesterenkonia</taxon>
    </lineage>
</organism>
<dbReference type="InterPro" id="IPR004465">
    <property type="entry name" value="RNR_NrdI"/>
</dbReference>
<dbReference type="PANTHER" id="PTHR37297">
    <property type="entry name" value="PROTEIN NRDI"/>
    <property type="match status" value="1"/>
</dbReference>
<reference evidence="6" key="1">
    <citation type="journal article" date="2019" name="Int. J. Syst. Evol. Microbiol.">
        <title>The Global Catalogue of Microorganisms (GCM) 10K type strain sequencing project: providing services to taxonomists for standard genome sequencing and annotation.</title>
        <authorList>
            <consortium name="The Broad Institute Genomics Platform"/>
            <consortium name="The Broad Institute Genome Sequencing Center for Infectious Disease"/>
            <person name="Wu L."/>
            <person name="Ma J."/>
        </authorList>
    </citation>
    <scope>NUCLEOTIDE SEQUENCE [LARGE SCALE GENOMIC DNA]</scope>
    <source>
        <strain evidence="6">JCM 14309</strain>
    </source>
</reference>
<proteinExistence type="inferred from homology"/>
<dbReference type="PANTHER" id="PTHR37297:SF1">
    <property type="entry name" value="PROTEIN NRDI"/>
    <property type="match status" value="1"/>
</dbReference>